<feature type="transmembrane region" description="Helical" evidence="3">
    <location>
        <begin position="234"/>
        <end position="257"/>
    </location>
</feature>
<evidence type="ECO:0000313" key="6">
    <source>
        <dbReference type="Proteomes" id="UP000190037"/>
    </source>
</evidence>
<dbReference type="STRING" id="159449.B4N89_25145"/>
<dbReference type="RefSeq" id="WP_078978084.1">
    <property type="nucleotide sequence ID" value="NZ_MWQN01000001.1"/>
</dbReference>
<keyword evidence="2" id="KW-0804">Transcription</keyword>
<dbReference type="InterPro" id="IPR041916">
    <property type="entry name" value="Anti_sigma_zinc_sf"/>
</dbReference>
<dbReference type="OrthoDB" id="3822520at2"/>
<proteinExistence type="predicted"/>
<keyword evidence="3" id="KW-0812">Transmembrane</keyword>
<dbReference type="AlphaFoldDB" id="A0A1T3P3W1"/>
<feature type="transmembrane region" description="Helical" evidence="3">
    <location>
        <begin position="116"/>
        <end position="137"/>
    </location>
</feature>
<evidence type="ECO:0000256" key="2">
    <source>
        <dbReference type="ARBA" id="ARBA00023163"/>
    </source>
</evidence>
<evidence type="ECO:0000313" key="5">
    <source>
        <dbReference type="EMBL" id="OPC83788.1"/>
    </source>
</evidence>
<dbReference type="EMBL" id="MWQN01000001">
    <property type="protein sequence ID" value="OPC83788.1"/>
    <property type="molecule type" value="Genomic_DNA"/>
</dbReference>
<keyword evidence="6" id="KW-1185">Reference proteome</keyword>
<gene>
    <name evidence="5" type="ORF">B4N89_25145</name>
</gene>
<sequence length="278" mass="28782">MSTWHIPEPLLARYLTGGLPVPHVMSIEAHLAACPSCRADVPVDPDWLAHSWAGIDAAIDRPPWPERALARLGVRPHVARLLTATPALSRAWLLAVIAVLAFGTAAAHLAGDTPGVLLAFLVGAPVLPLAGVALAYGPGVDRAYEVQAATPLAGSRLLLLRGGAVLVTAAALTGLAAPFLPGPAGLGAAWLLPALALTLACLAIGTRLPLPLAAGGLTLGWVVVVLGTQRVDRYLLFAPGAQAGWACAVPLLALVVYARRRRFDPGSPSATPRFRSMR</sequence>
<feature type="transmembrane region" description="Helical" evidence="3">
    <location>
        <begin position="212"/>
        <end position="228"/>
    </location>
</feature>
<feature type="transmembrane region" description="Helical" evidence="3">
    <location>
        <begin position="158"/>
        <end position="180"/>
    </location>
</feature>
<comment type="caution">
    <text evidence="5">The sequence shown here is derived from an EMBL/GenBank/DDBJ whole genome shotgun (WGS) entry which is preliminary data.</text>
</comment>
<keyword evidence="3" id="KW-0472">Membrane</keyword>
<dbReference type="Proteomes" id="UP000190037">
    <property type="component" value="Unassembled WGS sequence"/>
</dbReference>
<dbReference type="InterPro" id="IPR027383">
    <property type="entry name" value="Znf_put"/>
</dbReference>
<keyword evidence="3" id="KW-1133">Transmembrane helix</keyword>
<evidence type="ECO:0000259" key="4">
    <source>
        <dbReference type="Pfam" id="PF13490"/>
    </source>
</evidence>
<reference evidence="5 6" key="1">
    <citation type="submission" date="2017-03" db="EMBL/GenBank/DDBJ databases">
        <title>Draft genome sequence of Streptomyces scabrisporus NF3, endophyte isolated from Amphipterygium adstringens.</title>
        <authorList>
            <person name="Vazquez M."/>
            <person name="Ceapa C.D."/>
            <person name="Rodriguez Luna D."/>
            <person name="Sanchez Esquivel S."/>
        </authorList>
    </citation>
    <scope>NUCLEOTIDE SEQUENCE [LARGE SCALE GENOMIC DNA]</scope>
    <source>
        <strain evidence="5 6">NF3</strain>
    </source>
</reference>
<evidence type="ECO:0000256" key="1">
    <source>
        <dbReference type="ARBA" id="ARBA00023015"/>
    </source>
</evidence>
<keyword evidence="1" id="KW-0805">Transcription regulation</keyword>
<protein>
    <recommendedName>
        <fullName evidence="4">Putative zinc-finger domain-containing protein</fullName>
    </recommendedName>
</protein>
<dbReference type="Pfam" id="PF13490">
    <property type="entry name" value="zf-HC2"/>
    <property type="match status" value="1"/>
</dbReference>
<feature type="transmembrane region" description="Helical" evidence="3">
    <location>
        <begin position="91"/>
        <end position="110"/>
    </location>
</feature>
<accession>A0A1T3P3W1</accession>
<evidence type="ECO:0000256" key="3">
    <source>
        <dbReference type="SAM" id="Phobius"/>
    </source>
</evidence>
<feature type="transmembrane region" description="Helical" evidence="3">
    <location>
        <begin position="186"/>
        <end position="205"/>
    </location>
</feature>
<name>A0A1T3P3W1_9ACTN</name>
<feature type="domain" description="Putative zinc-finger" evidence="4">
    <location>
        <begin position="10"/>
        <end position="38"/>
    </location>
</feature>
<dbReference type="Gene3D" id="1.10.10.1320">
    <property type="entry name" value="Anti-sigma factor, zinc-finger domain"/>
    <property type="match status" value="1"/>
</dbReference>
<organism evidence="5 6">
    <name type="scientific">Embleya scabrispora</name>
    <dbReference type="NCBI Taxonomy" id="159449"/>
    <lineage>
        <taxon>Bacteria</taxon>
        <taxon>Bacillati</taxon>
        <taxon>Actinomycetota</taxon>
        <taxon>Actinomycetes</taxon>
        <taxon>Kitasatosporales</taxon>
        <taxon>Streptomycetaceae</taxon>
        <taxon>Embleya</taxon>
    </lineage>
</organism>